<gene>
    <name evidence="11" type="ORF">Dsi01nite_098740</name>
</gene>
<evidence type="ECO:0000256" key="7">
    <source>
        <dbReference type="ARBA" id="ARBA00022840"/>
    </source>
</evidence>
<comment type="caution">
    <text evidence="11">The sequence shown here is derived from an EMBL/GenBank/DDBJ whole genome shotgun (WGS) entry which is preliminary data.</text>
</comment>
<evidence type="ECO:0000313" key="12">
    <source>
        <dbReference type="Proteomes" id="UP000660611"/>
    </source>
</evidence>
<evidence type="ECO:0000259" key="10">
    <source>
        <dbReference type="SMART" id="SM00387"/>
    </source>
</evidence>
<keyword evidence="5" id="KW-0547">Nucleotide-binding</keyword>
<dbReference type="PANTHER" id="PTHR24421">
    <property type="entry name" value="NITRATE/NITRITE SENSOR PROTEIN NARX-RELATED"/>
    <property type="match status" value="1"/>
</dbReference>
<evidence type="ECO:0000256" key="5">
    <source>
        <dbReference type="ARBA" id="ARBA00022741"/>
    </source>
</evidence>
<accession>A0A919Q001</accession>
<dbReference type="SUPFAM" id="SSF55874">
    <property type="entry name" value="ATPase domain of HSP90 chaperone/DNA topoisomerase II/histidine kinase"/>
    <property type="match status" value="1"/>
</dbReference>
<feature type="transmembrane region" description="Helical" evidence="9">
    <location>
        <begin position="121"/>
        <end position="140"/>
    </location>
</feature>
<dbReference type="InterPro" id="IPR011712">
    <property type="entry name" value="Sig_transdc_His_kin_sub3_dim/P"/>
</dbReference>
<dbReference type="Gene3D" id="3.30.565.10">
    <property type="entry name" value="Histidine kinase-like ATPase, C-terminal domain"/>
    <property type="match status" value="1"/>
</dbReference>
<keyword evidence="6 11" id="KW-0418">Kinase</keyword>
<feature type="transmembrane region" description="Helical" evidence="9">
    <location>
        <begin position="146"/>
        <end position="163"/>
    </location>
</feature>
<feature type="transmembrane region" description="Helical" evidence="9">
    <location>
        <begin position="71"/>
        <end position="89"/>
    </location>
</feature>
<evidence type="ECO:0000256" key="2">
    <source>
        <dbReference type="ARBA" id="ARBA00012438"/>
    </source>
</evidence>
<keyword evidence="9" id="KW-1133">Transmembrane helix</keyword>
<dbReference type="EC" id="2.7.13.3" evidence="2"/>
<dbReference type="GO" id="GO:0005524">
    <property type="term" value="F:ATP binding"/>
    <property type="evidence" value="ECO:0007669"/>
    <property type="project" value="UniProtKB-KW"/>
</dbReference>
<protein>
    <recommendedName>
        <fullName evidence="2">histidine kinase</fullName>
        <ecNumber evidence="2">2.7.13.3</ecNumber>
    </recommendedName>
</protein>
<dbReference type="SMART" id="SM00387">
    <property type="entry name" value="HATPase_c"/>
    <property type="match status" value="1"/>
</dbReference>
<dbReference type="InterPro" id="IPR003594">
    <property type="entry name" value="HATPase_dom"/>
</dbReference>
<evidence type="ECO:0000256" key="6">
    <source>
        <dbReference type="ARBA" id="ARBA00022777"/>
    </source>
</evidence>
<keyword evidence="7" id="KW-0067">ATP-binding</keyword>
<dbReference type="EMBL" id="BONQ01000163">
    <property type="protein sequence ID" value="GIG51833.1"/>
    <property type="molecule type" value="Genomic_DNA"/>
</dbReference>
<dbReference type="Gene3D" id="1.20.5.1930">
    <property type="match status" value="1"/>
</dbReference>
<sequence>MTELLLTRRLRPVDLYAVDAVLALVAGAALCAYAALESPLDGSVVEPVWVSVLTGAVIGLPVAVRRRFPVGVAVTVSLAATAALATGVIPNYAAAGPSVSLALAFYSLAVATPLRWSLPTAVGCLAAVVSALAVTGGDLWSATGAVAYGMLMTVPGWLIGWTVRERRALAARQSEQSTRQAVAEERLRIARELHDIVAHTMSLIVVKAAVGNHVAEASPQEARDALRVIEATGRGALLEMRRALGMLRDDTPYAPAPGLADLEALAGQSSYGEVDVHLEVGGPVPREAVPESVGLAVYRIVQESLTNVVKHAAPATCRVTVTIGPADVRVAVTDDGRRSARAPGTGHGLIGMRERVASHGGDFTAGPRDGGGFAVSARLPHAPVEVAA</sequence>
<dbReference type="GO" id="GO:0016020">
    <property type="term" value="C:membrane"/>
    <property type="evidence" value="ECO:0007669"/>
    <property type="project" value="InterPro"/>
</dbReference>
<dbReference type="PANTHER" id="PTHR24421:SF10">
    <property type="entry name" value="NITRATE_NITRITE SENSOR PROTEIN NARQ"/>
    <property type="match status" value="1"/>
</dbReference>
<evidence type="ECO:0000256" key="3">
    <source>
        <dbReference type="ARBA" id="ARBA00022553"/>
    </source>
</evidence>
<comment type="catalytic activity">
    <reaction evidence="1">
        <text>ATP + protein L-histidine = ADP + protein N-phospho-L-histidine.</text>
        <dbReference type="EC" id="2.7.13.3"/>
    </reaction>
</comment>
<dbReference type="GO" id="GO:0046983">
    <property type="term" value="F:protein dimerization activity"/>
    <property type="evidence" value="ECO:0007669"/>
    <property type="project" value="InterPro"/>
</dbReference>
<feature type="transmembrane region" description="Helical" evidence="9">
    <location>
        <begin position="48"/>
        <end position="64"/>
    </location>
</feature>
<keyword evidence="4" id="KW-0808">Transferase</keyword>
<dbReference type="Proteomes" id="UP000660611">
    <property type="component" value="Unassembled WGS sequence"/>
</dbReference>
<keyword evidence="9" id="KW-0472">Membrane</keyword>
<keyword evidence="8" id="KW-0902">Two-component regulatory system</keyword>
<keyword evidence="3" id="KW-0597">Phosphoprotein</keyword>
<feature type="transmembrane region" description="Helical" evidence="9">
    <location>
        <begin position="15"/>
        <end position="36"/>
    </location>
</feature>
<evidence type="ECO:0000256" key="1">
    <source>
        <dbReference type="ARBA" id="ARBA00000085"/>
    </source>
</evidence>
<evidence type="ECO:0000256" key="4">
    <source>
        <dbReference type="ARBA" id="ARBA00022679"/>
    </source>
</evidence>
<keyword evidence="12" id="KW-1185">Reference proteome</keyword>
<dbReference type="InterPro" id="IPR036890">
    <property type="entry name" value="HATPase_C_sf"/>
</dbReference>
<reference evidence="11" key="1">
    <citation type="submission" date="2021-01" db="EMBL/GenBank/DDBJ databases">
        <title>Whole genome shotgun sequence of Dactylosporangium siamense NBRC 106093.</title>
        <authorList>
            <person name="Komaki H."/>
            <person name="Tamura T."/>
        </authorList>
    </citation>
    <scope>NUCLEOTIDE SEQUENCE</scope>
    <source>
        <strain evidence="11">NBRC 106093</strain>
    </source>
</reference>
<evidence type="ECO:0000256" key="8">
    <source>
        <dbReference type="ARBA" id="ARBA00023012"/>
    </source>
</evidence>
<dbReference type="GO" id="GO:0000155">
    <property type="term" value="F:phosphorelay sensor kinase activity"/>
    <property type="evidence" value="ECO:0007669"/>
    <property type="project" value="InterPro"/>
</dbReference>
<dbReference type="InterPro" id="IPR050482">
    <property type="entry name" value="Sensor_HK_TwoCompSys"/>
</dbReference>
<evidence type="ECO:0000256" key="9">
    <source>
        <dbReference type="SAM" id="Phobius"/>
    </source>
</evidence>
<feature type="domain" description="Histidine kinase/HSP90-like ATPase" evidence="10">
    <location>
        <begin position="292"/>
        <end position="383"/>
    </location>
</feature>
<organism evidence="11 12">
    <name type="scientific">Dactylosporangium siamense</name>
    <dbReference type="NCBI Taxonomy" id="685454"/>
    <lineage>
        <taxon>Bacteria</taxon>
        <taxon>Bacillati</taxon>
        <taxon>Actinomycetota</taxon>
        <taxon>Actinomycetes</taxon>
        <taxon>Micromonosporales</taxon>
        <taxon>Micromonosporaceae</taxon>
        <taxon>Dactylosporangium</taxon>
    </lineage>
</organism>
<dbReference type="AlphaFoldDB" id="A0A919Q001"/>
<dbReference type="Pfam" id="PF02518">
    <property type="entry name" value="HATPase_c"/>
    <property type="match status" value="1"/>
</dbReference>
<proteinExistence type="predicted"/>
<dbReference type="RefSeq" id="WP_203853442.1">
    <property type="nucleotide sequence ID" value="NZ_BAAAVW010000010.1"/>
</dbReference>
<keyword evidence="9" id="KW-0812">Transmembrane</keyword>
<dbReference type="Pfam" id="PF23539">
    <property type="entry name" value="DUF7134"/>
    <property type="match status" value="1"/>
</dbReference>
<dbReference type="CDD" id="cd16917">
    <property type="entry name" value="HATPase_UhpB-NarQ-NarX-like"/>
    <property type="match status" value="1"/>
</dbReference>
<evidence type="ECO:0000313" key="11">
    <source>
        <dbReference type="EMBL" id="GIG51833.1"/>
    </source>
</evidence>
<name>A0A919Q001_9ACTN</name>
<dbReference type="Pfam" id="PF07730">
    <property type="entry name" value="HisKA_3"/>
    <property type="match status" value="1"/>
</dbReference>
<dbReference type="InterPro" id="IPR055558">
    <property type="entry name" value="DUF7134"/>
</dbReference>